<keyword evidence="5 6" id="KW-0472">Membrane</keyword>
<dbReference type="GO" id="GO:0005886">
    <property type="term" value="C:plasma membrane"/>
    <property type="evidence" value="ECO:0007669"/>
    <property type="project" value="UniProtKB-SubCell"/>
</dbReference>
<evidence type="ECO:0000256" key="3">
    <source>
        <dbReference type="ARBA" id="ARBA00022692"/>
    </source>
</evidence>
<evidence type="ECO:0000256" key="4">
    <source>
        <dbReference type="ARBA" id="ARBA00022989"/>
    </source>
</evidence>
<evidence type="ECO:0000313" key="7">
    <source>
        <dbReference type="EMBL" id="SCC23200.1"/>
    </source>
</evidence>
<evidence type="ECO:0000313" key="8">
    <source>
        <dbReference type="Proteomes" id="UP000181997"/>
    </source>
</evidence>
<dbReference type="PANTHER" id="PTHR30250:SF11">
    <property type="entry name" value="O-ANTIGEN TRANSPORTER-RELATED"/>
    <property type="match status" value="1"/>
</dbReference>
<evidence type="ECO:0000256" key="2">
    <source>
        <dbReference type="ARBA" id="ARBA00022475"/>
    </source>
</evidence>
<comment type="subcellular location">
    <subcellularLocation>
        <location evidence="1">Cell membrane</location>
        <topology evidence="1">Multi-pass membrane protein</topology>
    </subcellularLocation>
</comment>
<sequence>MRENRNSIVKNVFHLFYSTALATIMNAAALIVLASFISTDDYGKFSVVLAFAMIMAYLSEAGLNQIVLREGAKKEAPVSEIMASFIKLRMGLTLSAMVIGFLIIHWVYRGDTELIYLSYSLILPLVTGISMQSISTAYFQMLEKMQYSGLIRMVSAVLLISVILIGKWFNINPMIVFFLYGSAYFLAGCFGIFLIARQLEFSIKSPFYKGLRRNWIPFMVTGLLFILLPQIGPIILEQTLSWKEVGYFAVAYRIPQALQQVPFIIAGAFYPVLFRLFEAGDHREHVKKSIAQVKLMGLVGMLAAIPFYHLSEFVITLLFGERWIEAALLLKILSLVMVFQGVSIALGDGLTTKALQSRRMIIQGIAVASGVLFYTLFSRLYGLTGAAAAGVLIELILLIGLVSWHPDRGILLKKAVLPYLAFFFISLLTVGLFLSSYPFLAVSIHLILILSLAGMDREWREKSLEMYHKWKSKSGKEAHDAAS</sequence>
<keyword evidence="3 6" id="KW-0812">Transmembrane</keyword>
<dbReference type="Proteomes" id="UP000181997">
    <property type="component" value="Unassembled WGS sequence"/>
</dbReference>
<organism evidence="7 8">
    <name type="scientific">[Bacillus] enclensis</name>
    <dbReference type="NCBI Taxonomy" id="1402860"/>
    <lineage>
        <taxon>Bacteria</taxon>
        <taxon>Bacillati</taxon>
        <taxon>Bacillota</taxon>
        <taxon>Bacilli</taxon>
        <taxon>Bacillales</taxon>
        <taxon>Bacillaceae</taxon>
        <taxon>Rossellomorea</taxon>
    </lineage>
</organism>
<dbReference type="EMBL" id="FMAU01000004">
    <property type="protein sequence ID" value="SCC23200.1"/>
    <property type="molecule type" value="Genomic_DNA"/>
</dbReference>
<feature type="transmembrane region" description="Helical" evidence="6">
    <location>
        <begin position="114"/>
        <end position="138"/>
    </location>
</feature>
<feature type="transmembrane region" description="Helical" evidence="6">
    <location>
        <begin position="416"/>
        <end position="433"/>
    </location>
</feature>
<name>A0A0V8HCT2_9BACI</name>
<dbReference type="AlphaFoldDB" id="A0A0V8HCT2"/>
<feature type="transmembrane region" description="Helical" evidence="6">
    <location>
        <begin position="12"/>
        <end position="39"/>
    </location>
</feature>
<dbReference type="InterPro" id="IPR002797">
    <property type="entry name" value="Polysacc_synth"/>
</dbReference>
<dbReference type="InterPro" id="IPR050833">
    <property type="entry name" value="Poly_Biosynth_Transport"/>
</dbReference>
<keyword evidence="8" id="KW-1185">Reference proteome</keyword>
<dbReference type="RefSeq" id="WP_058299280.1">
    <property type="nucleotide sequence ID" value="NZ_FMAU01000004.1"/>
</dbReference>
<keyword evidence="2" id="KW-1003">Cell membrane</keyword>
<dbReference type="Pfam" id="PF01943">
    <property type="entry name" value="Polysacc_synt"/>
    <property type="match status" value="1"/>
</dbReference>
<proteinExistence type="predicted"/>
<evidence type="ECO:0000256" key="1">
    <source>
        <dbReference type="ARBA" id="ARBA00004651"/>
    </source>
</evidence>
<gene>
    <name evidence="7" type="ORF">GA0061094_3292</name>
</gene>
<feature type="transmembrane region" description="Helical" evidence="6">
    <location>
        <begin position="256"/>
        <end position="277"/>
    </location>
</feature>
<feature type="transmembrane region" description="Helical" evidence="6">
    <location>
        <begin position="150"/>
        <end position="169"/>
    </location>
</feature>
<accession>A0A0V8HCT2</accession>
<evidence type="ECO:0000256" key="5">
    <source>
        <dbReference type="ARBA" id="ARBA00023136"/>
    </source>
</evidence>
<feature type="transmembrane region" description="Helical" evidence="6">
    <location>
        <begin position="88"/>
        <end position="108"/>
    </location>
</feature>
<dbReference type="PANTHER" id="PTHR30250">
    <property type="entry name" value="PST FAMILY PREDICTED COLANIC ACID TRANSPORTER"/>
    <property type="match status" value="1"/>
</dbReference>
<feature type="transmembrane region" description="Helical" evidence="6">
    <location>
        <begin position="175"/>
        <end position="195"/>
    </location>
</feature>
<feature type="transmembrane region" description="Helical" evidence="6">
    <location>
        <begin position="439"/>
        <end position="455"/>
    </location>
</feature>
<evidence type="ECO:0000256" key="6">
    <source>
        <dbReference type="SAM" id="Phobius"/>
    </source>
</evidence>
<feature type="transmembrane region" description="Helical" evidence="6">
    <location>
        <begin position="215"/>
        <end position="236"/>
    </location>
</feature>
<reference evidence="8" key="1">
    <citation type="submission" date="2016-08" db="EMBL/GenBank/DDBJ databases">
        <authorList>
            <person name="Varghese N."/>
            <person name="Submissions Spin"/>
        </authorList>
    </citation>
    <scope>NUCLEOTIDE SEQUENCE [LARGE SCALE GENOMIC DNA]</scope>
    <source>
        <strain evidence="8">SGD-1123</strain>
    </source>
</reference>
<protein>
    <submittedName>
        <fullName evidence="7">Membrane protein involved in the export of O-antigen and teichoic acid</fullName>
    </submittedName>
</protein>
<feature type="transmembrane region" description="Helical" evidence="6">
    <location>
        <begin position="298"/>
        <end position="320"/>
    </location>
</feature>
<feature type="transmembrane region" description="Helical" evidence="6">
    <location>
        <begin position="326"/>
        <end position="347"/>
    </location>
</feature>
<feature type="transmembrane region" description="Helical" evidence="6">
    <location>
        <begin position="45"/>
        <end position="67"/>
    </location>
</feature>
<feature type="transmembrane region" description="Helical" evidence="6">
    <location>
        <begin position="359"/>
        <end position="377"/>
    </location>
</feature>
<feature type="transmembrane region" description="Helical" evidence="6">
    <location>
        <begin position="383"/>
        <end position="404"/>
    </location>
</feature>
<keyword evidence="4 6" id="KW-1133">Transmembrane helix</keyword>
<dbReference type="OrthoDB" id="9089519at2"/>